<keyword evidence="10" id="KW-1185">Reference proteome</keyword>
<dbReference type="PROSITE" id="PS50145">
    <property type="entry name" value="ZF_TRAF"/>
    <property type="match status" value="1"/>
</dbReference>
<evidence type="ECO:0000256" key="6">
    <source>
        <dbReference type="SAM" id="Coils"/>
    </source>
</evidence>
<dbReference type="Pfam" id="PF17820">
    <property type="entry name" value="PDZ_6"/>
    <property type="match status" value="1"/>
</dbReference>
<dbReference type="EMBL" id="GL349454">
    <property type="protein sequence ID" value="KNC49296.1"/>
    <property type="molecule type" value="Genomic_DNA"/>
</dbReference>
<dbReference type="InterPro" id="IPR001478">
    <property type="entry name" value="PDZ"/>
</dbReference>
<feature type="coiled-coil region" evidence="6">
    <location>
        <begin position="396"/>
        <end position="455"/>
    </location>
</feature>
<organism evidence="9 10">
    <name type="scientific">Thecamonas trahens ATCC 50062</name>
    <dbReference type="NCBI Taxonomy" id="461836"/>
    <lineage>
        <taxon>Eukaryota</taxon>
        <taxon>Apusozoa</taxon>
        <taxon>Apusomonadida</taxon>
        <taxon>Apusomonadidae</taxon>
        <taxon>Thecamonas</taxon>
    </lineage>
</organism>
<dbReference type="AlphaFoldDB" id="A0A0L0DB23"/>
<feature type="repeat" description="Filamin" evidence="4">
    <location>
        <begin position="803"/>
        <end position="877"/>
    </location>
</feature>
<dbReference type="InterPro" id="IPR001293">
    <property type="entry name" value="Znf_TRAF"/>
</dbReference>
<accession>A0A0L0DB23</accession>
<evidence type="ECO:0000256" key="4">
    <source>
        <dbReference type="PROSITE-ProRule" id="PRU00087"/>
    </source>
</evidence>
<dbReference type="Gene3D" id="3.30.40.10">
    <property type="entry name" value="Zinc/RING finger domain, C3HC4 (zinc finger)"/>
    <property type="match status" value="1"/>
</dbReference>
<evidence type="ECO:0000256" key="3">
    <source>
        <dbReference type="ARBA" id="ARBA00022833"/>
    </source>
</evidence>
<dbReference type="SUPFAM" id="SSF50156">
    <property type="entry name" value="PDZ domain-like"/>
    <property type="match status" value="1"/>
</dbReference>
<dbReference type="InterPro" id="IPR014756">
    <property type="entry name" value="Ig_E-set"/>
</dbReference>
<dbReference type="InterPro" id="IPR036034">
    <property type="entry name" value="PDZ_sf"/>
</dbReference>
<evidence type="ECO:0000256" key="5">
    <source>
        <dbReference type="PROSITE-ProRule" id="PRU00207"/>
    </source>
</evidence>
<feature type="compositionally biased region" description="Polar residues" evidence="7">
    <location>
        <begin position="488"/>
        <end position="505"/>
    </location>
</feature>
<dbReference type="InterPro" id="IPR041489">
    <property type="entry name" value="PDZ_6"/>
</dbReference>
<evidence type="ECO:0000256" key="1">
    <source>
        <dbReference type="ARBA" id="ARBA00022723"/>
    </source>
</evidence>
<evidence type="ECO:0000256" key="7">
    <source>
        <dbReference type="SAM" id="MobiDB-lite"/>
    </source>
</evidence>
<protein>
    <recommendedName>
        <fullName evidence="8">TRAF-type domain-containing protein</fullName>
    </recommendedName>
</protein>
<dbReference type="InterPro" id="IPR013083">
    <property type="entry name" value="Znf_RING/FYVE/PHD"/>
</dbReference>
<dbReference type="GeneID" id="25564732"/>
<dbReference type="SUPFAM" id="SSF81296">
    <property type="entry name" value="E set domains"/>
    <property type="match status" value="1"/>
</dbReference>
<keyword evidence="1 5" id="KW-0479">Metal-binding</keyword>
<keyword evidence="3 5" id="KW-0862">Zinc</keyword>
<feature type="region of interest" description="Disordered" evidence="7">
    <location>
        <begin position="1"/>
        <end position="56"/>
    </location>
</feature>
<reference evidence="9 10" key="1">
    <citation type="submission" date="2010-05" db="EMBL/GenBank/DDBJ databases">
        <title>The Genome Sequence of Thecamonas trahens ATCC 50062.</title>
        <authorList>
            <consortium name="The Broad Institute Genome Sequencing Platform"/>
            <person name="Russ C."/>
            <person name="Cuomo C."/>
            <person name="Shea T."/>
            <person name="Young S.K."/>
            <person name="Zeng Q."/>
            <person name="Koehrsen M."/>
            <person name="Haas B."/>
            <person name="Borodovsky M."/>
            <person name="Guigo R."/>
            <person name="Alvarado L."/>
            <person name="Berlin A."/>
            <person name="Bochicchio J."/>
            <person name="Borenstein D."/>
            <person name="Chapman S."/>
            <person name="Chen Z."/>
            <person name="Freedman E."/>
            <person name="Gellesch M."/>
            <person name="Goldberg J."/>
            <person name="Griggs A."/>
            <person name="Gujja S."/>
            <person name="Heilman E."/>
            <person name="Heiman D."/>
            <person name="Hepburn T."/>
            <person name="Howarth C."/>
            <person name="Jen D."/>
            <person name="Larson L."/>
            <person name="Mehta T."/>
            <person name="Park D."/>
            <person name="Pearson M."/>
            <person name="Roberts A."/>
            <person name="Saif S."/>
            <person name="Shenoy N."/>
            <person name="Sisk P."/>
            <person name="Stolte C."/>
            <person name="Sykes S."/>
            <person name="Thomson T."/>
            <person name="Walk T."/>
            <person name="White J."/>
            <person name="Yandava C."/>
            <person name="Burger G."/>
            <person name="Gray M.W."/>
            <person name="Holland P.W.H."/>
            <person name="King N."/>
            <person name="Lang F.B.F."/>
            <person name="Roger A.J."/>
            <person name="Ruiz-Trillo I."/>
            <person name="Lander E."/>
            <person name="Nusbaum C."/>
        </authorList>
    </citation>
    <scope>NUCLEOTIDE SEQUENCE [LARGE SCALE GENOMIC DNA]</scope>
    <source>
        <strain evidence="9 10">ATCC 50062</strain>
    </source>
</reference>
<gene>
    <name evidence="9" type="ORF">AMSG_05293</name>
</gene>
<dbReference type="Gene3D" id="2.30.42.10">
    <property type="match status" value="1"/>
</dbReference>
<feature type="coiled-coil region" evidence="6">
    <location>
        <begin position="160"/>
        <end position="233"/>
    </location>
</feature>
<keyword evidence="2 5" id="KW-0863">Zinc-finger</keyword>
<keyword evidence="6" id="KW-0175">Coiled coil</keyword>
<dbReference type="Proteomes" id="UP000054408">
    <property type="component" value="Unassembled WGS sequence"/>
</dbReference>
<dbReference type="SMART" id="SM00228">
    <property type="entry name" value="PDZ"/>
    <property type="match status" value="1"/>
</dbReference>
<sequence length="1109" mass="118242">MATSSEYDSLDDVEVVDITRHSSDDEDEDDEDDDGDMGFVLGVHHPTAPGADDDDDVGIVDDDDDANETLGILDDGEANETLGILDDGEANETLGILDDGEANETLGILDDDEANEMLGILDDDGLSPNESLGLFKGSVDRRLESAANMENASGKDGDNVRRLEIELVEATRAAEAERQELTSKVEKAKAEASEAMAEAAALRTALFEEQERVRSVLNELATAQATLADARESEAAAVAESVANRAEAEVLVDKCREASAAAVQAAADANAQRAVREMQDEELQGLRETLARIGVAPAAAQSVEAAHALSRAADARASELSSQVKTMQAAAQLAETQRTRLATLLQLAEARNAALTRQLAAAAAQAATDRKALCVDLGRALNTLSDSHQAELDRLAARHNRAVAVLESEVSALEAAVRREADAATDDVVVLRAQLRRSRLQLAAAEDELALLARRRAAGPDIDTSLAAENMQLSLSLSEAQAKLAATPSGTPSGTPLRTGSGNNPAISLSSEALVDRESLRGELTSHRAQLAQLQGDHRQLRKAYAKLEDLHREAMAQLSEAQSAEVINADVQMELEEMHEANMSLRRKLERASRAISVLKSRVVTAADGPASPAALAADRVAAAESRADAAEGALEVERSRSLAAANQWALEKEELRAMITSLQAVVAQVQVERSSQASSLEELSSLAASLNASADLDSATMAERVVHLEAELARTQTELSQAKSAAASVAAQQQASSPIRNPDDVVRNAILAEKLAALQAKHQETLAELQIVLERAGPCSMCGFDPRRDDEAVLETEIGLDVELTVRAPALRSQSVIEASLIFVPLRSLAIATRVVRQELGAVVVAFTPPRVGVYELHVVADGLPLDASPLRVDVIKQSGRISATVRTESPPVMARAEPCNECGRRAQHLASCSQYLETCGECGERVRRVELQRHAAVWCSSRRVSCGVCASVLRVGDYAGHMGRHVAAFKAKTVVENPATHFGVFICENFTGGARVASVRRGQPAQLAGLRGDDIITAVAGIRVESKDEFARVVRGECVPTVPVQIDYLRDSELFTVTCVPEQIGLSQREFEQLKILAAEWLPDYDPEPLLSDAADGGADLVPPPS</sequence>
<dbReference type="PROSITE" id="PS50194">
    <property type="entry name" value="FILAMIN_REPEAT"/>
    <property type="match status" value="1"/>
</dbReference>
<proteinExistence type="predicted"/>
<feature type="compositionally biased region" description="Acidic residues" evidence="7">
    <location>
        <begin position="24"/>
        <end position="36"/>
    </location>
</feature>
<dbReference type="GO" id="GO:0008270">
    <property type="term" value="F:zinc ion binding"/>
    <property type="evidence" value="ECO:0007669"/>
    <property type="project" value="UniProtKB-KW"/>
</dbReference>
<feature type="coiled-coil region" evidence="6">
    <location>
        <begin position="517"/>
        <end position="603"/>
    </location>
</feature>
<evidence type="ECO:0000313" key="10">
    <source>
        <dbReference type="Proteomes" id="UP000054408"/>
    </source>
</evidence>
<feature type="domain" description="TRAF-type" evidence="8">
    <location>
        <begin position="911"/>
        <end position="952"/>
    </location>
</feature>
<evidence type="ECO:0000313" key="9">
    <source>
        <dbReference type="EMBL" id="KNC49296.1"/>
    </source>
</evidence>
<dbReference type="RefSeq" id="XP_013758009.1">
    <property type="nucleotide sequence ID" value="XM_013902555.1"/>
</dbReference>
<feature type="coiled-coil region" evidence="6">
    <location>
        <begin position="707"/>
        <end position="777"/>
    </location>
</feature>
<feature type="region of interest" description="Disordered" evidence="7">
    <location>
        <begin position="485"/>
        <end position="505"/>
    </location>
</feature>
<evidence type="ECO:0000259" key="8">
    <source>
        <dbReference type="PROSITE" id="PS50145"/>
    </source>
</evidence>
<name>A0A0L0DB23_THETB</name>
<feature type="zinc finger region" description="TRAF-type" evidence="5">
    <location>
        <begin position="911"/>
        <end position="952"/>
    </location>
</feature>
<evidence type="ECO:0000256" key="2">
    <source>
        <dbReference type="ARBA" id="ARBA00022771"/>
    </source>
</evidence>
<dbReference type="InterPro" id="IPR017868">
    <property type="entry name" value="Filamin/ABP280_repeat-like"/>
</dbReference>
<feature type="coiled-coil region" evidence="6">
    <location>
        <begin position="317"/>
        <end position="365"/>
    </location>
</feature>